<dbReference type="InterPro" id="IPR035979">
    <property type="entry name" value="RBD_domain_sf"/>
</dbReference>
<reference evidence="1" key="2">
    <citation type="journal article" date="2022" name="Hortic Res">
        <title>The genome of Dioscorea zingiberensis sheds light on the biosynthesis, origin and evolution of the medicinally important diosgenin saponins.</title>
        <authorList>
            <person name="Li Y."/>
            <person name="Tan C."/>
            <person name="Li Z."/>
            <person name="Guo J."/>
            <person name="Li S."/>
            <person name="Chen X."/>
            <person name="Wang C."/>
            <person name="Dai X."/>
            <person name="Yang H."/>
            <person name="Song W."/>
            <person name="Hou L."/>
            <person name="Xu J."/>
            <person name="Tong Z."/>
            <person name="Xu A."/>
            <person name="Yuan X."/>
            <person name="Wang W."/>
            <person name="Yang Q."/>
            <person name="Chen L."/>
            <person name="Sun Z."/>
            <person name="Wang K."/>
            <person name="Pan B."/>
            <person name="Chen J."/>
            <person name="Bao Y."/>
            <person name="Liu F."/>
            <person name="Qi X."/>
            <person name="Gang D.R."/>
            <person name="Wen J."/>
            <person name="Li J."/>
        </authorList>
    </citation>
    <scope>NUCLEOTIDE SEQUENCE</scope>
    <source>
        <strain evidence="1">Dzin_1.0</strain>
    </source>
</reference>
<gene>
    <name evidence="1" type="ORF">J5N97_008863</name>
</gene>
<accession>A0A9D5CWH8</accession>
<name>A0A9D5CWH8_9LILI</name>
<dbReference type="GO" id="GO:0003676">
    <property type="term" value="F:nucleic acid binding"/>
    <property type="evidence" value="ECO:0007669"/>
    <property type="project" value="InterPro"/>
</dbReference>
<evidence type="ECO:0008006" key="3">
    <source>
        <dbReference type="Google" id="ProtNLM"/>
    </source>
</evidence>
<evidence type="ECO:0000313" key="2">
    <source>
        <dbReference type="Proteomes" id="UP001085076"/>
    </source>
</evidence>
<evidence type="ECO:0000313" key="1">
    <source>
        <dbReference type="EMBL" id="KAJ0980608.1"/>
    </source>
</evidence>
<dbReference type="SUPFAM" id="SSF54928">
    <property type="entry name" value="RNA-binding domain, RBD"/>
    <property type="match status" value="1"/>
</dbReference>
<protein>
    <recommendedName>
        <fullName evidence="3">RRM domain-containing protein</fullName>
    </recommendedName>
</protein>
<keyword evidence="2" id="KW-1185">Reference proteome</keyword>
<sequence length="415" mass="45778">MSKGLRFKAPIPSLVSGGKRWLSTVVSNFPYADVCENPKRESYAGDVNGNKSTEQTFHLRRLERASTLDSLKKSLSAARHEVVKNMKTSPPISVGNDDDFAELGQPLPSQTNSNDILAQQKHEDIEPSGLSIQNDCIQSMGKSHQPHLSGIAGKLRFSLNQENCSQDIHFHQEDHDTVTKNNRKAEKLLNCSSEDFSSDASSMSVSFNQVPSNISLLNLRKAISAYGKIMSASMRTGHDGCTSYHVTFESIEAKERALAAKWIMVGNYRLPVCSLNAPEYIIIRISNISTETTEPSIYSMCMSCGSLAGLSRTKEGAAEVVFKVRDKVVTKGIVDCLSKISADGCRWSAELLPDSAQNSTINAASSRQIGSQINYLFGGFRKQFNMQRIYLEDLEDLHHAILHLRNRPDTPNSAS</sequence>
<dbReference type="AlphaFoldDB" id="A0A9D5CWH8"/>
<dbReference type="CDD" id="cd00590">
    <property type="entry name" value="RRM_SF"/>
    <property type="match status" value="1"/>
</dbReference>
<dbReference type="EMBL" id="JAGGNH010000002">
    <property type="protein sequence ID" value="KAJ0980608.1"/>
    <property type="molecule type" value="Genomic_DNA"/>
</dbReference>
<dbReference type="Proteomes" id="UP001085076">
    <property type="component" value="Miscellaneous, Linkage group lg02"/>
</dbReference>
<dbReference type="OrthoDB" id="1923695at2759"/>
<proteinExistence type="predicted"/>
<organism evidence="1 2">
    <name type="scientific">Dioscorea zingiberensis</name>
    <dbReference type="NCBI Taxonomy" id="325984"/>
    <lineage>
        <taxon>Eukaryota</taxon>
        <taxon>Viridiplantae</taxon>
        <taxon>Streptophyta</taxon>
        <taxon>Embryophyta</taxon>
        <taxon>Tracheophyta</taxon>
        <taxon>Spermatophyta</taxon>
        <taxon>Magnoliopsida</taxon>
        <taxon>Liliopsida</taxon>
        <taxon>Dioscoreales</taxon>
        <taxon>Dioscoreaceae</taxon>
        <taxon>Dioscorea</taxon>
    </lineage>
</organism>
<comment type="caution">
    <text evidence="1">The sequence shown here is derived from an EMBL/GenBank/DDBJ whole genome shotgun (WGS) entry which is preliminary data.</text>
</comment>
<reference evidence="1" key="1">
    <citation type="submission" date="2021-03" db="EMBL/GenBank/DDBJ databases">
        <authorList>
            <person name="Li Z."/>
            <person name="Yang C."/>
        </authorList>
    </citation>
    <scope>NUCLEOTIDE SEQUENCE</scope>
    <source>
        <strain evidence="1">Dzin_1.0</strain>
        <tissue evidence="1">Leaf</tissue>
    </source>
</reference>